<dbReference type="KEGG" id="mca:MCA1943"/>
<protein>
    <submittedName>
        <fullName evidence="2">Uncharacterized protein</fullName>
    </submittedName>
</protein>
<reference evidence="2 3" key="1">
    <citation type="journal article" date="2004" name="PLoS Biol.">
        <title>Genomic insights into methanotrophy: the complete genome sequence of Methylococcus capsulatus (Bath).</title>
        <authorList>
            <person name="Ward N.L."/>
            <person name="Larsen O."/>
            <person name="Sakwa J."/>
            <person name="Bruseth L."/>
            <person name="Khouri H.M."/>
            <person name="Durkin A.S."/>
            <person name="Dimitrov G."/>
            <person name="Jiang L."/>
            <person name="Scanlan D."/>
            <person name="Kang K.H."/>
            <person name="Lewis M.R."/>
            <person name="Nelson K.E."/>
            <person name="Methe B.A."/>
            <person name="Wu M."/>
            <person name="Heidelberg J.F."/>
            <person name="Paulsen I.T."/>
            <person name="Fouts D.E."/>
            <person name="Ravel J."/>
            <person name="Tettelin H."/>
            <person name="Ren Q."/>
            <person name="Read T.D."/>
            <person name="DeBoy R.T."/>
            <person name="Seshadri R."/>
            <person name="Salzberg S.L."/>
            <person name="Jensen H.B."/>
            <person name="Birkeland N.K."/>
            <person name="Nelson W.C."/>
            <person name="Dodson R.J."/>
            <person name="Grindhaug S.H."/>
            <person name="Holt I.E."/>
            <person name="Eidhammer I."/>
            <person name="Jonasen I."/>
            <person name="Vanaken S."/>
            <person name="Utterback T.R."/>
            <person name="Feldblyum T.V."/>
            <person name="Fraser C.M."/>
            <person name="Lillehaug J.R."/>
            <person name="Eisen J.A."/>
        </authorList>
    </citation>
    <scope>NUCLEOTIDE SEQUENCE [LARGE SCALE GENOMIC DNA]</scope>
    <source>
        <strain evidence="3">ATCC 33009 / NCIMB 11132 / Bath</strain>
    </source>
</reference>
<dbReference type="Proteomes" id="UP000006821">
    <property type="component" value="Chromosome"/>
</dbReference>
<evidence type="ECO:0000256" key="1">
    <source>
        <dbReference type="SAM" id="MobiDB-lite"/>
    </source>
</evidence>
<evidence type="ECO:0000313" key="3">
    <source>
        <dbReference type="Proteomes" id="UP000006821"/>
    </source>
</evidence>
<dbReference type="EMBL" id="AE017282">
    <property type="protein sequence ID" value="AAU92053.1"/>
    <property type="molecule type" value="Genomic_DNA"/>
</dbReference>
<evidence type="ECO:0000313" key="2">
    <source>
        <dbReference type="EMBL" id="AAU92053.1"/>
    </source>
</evidence>
<dbReference type="HOGENOM" id="CLU_2193832_0_0_6"/>
<sequence>MCLLSQADAMHGMMGTLPFTPPDRARFSAERTESPFDLARRVDADRPRSGIGRGGAVGGTPAAEDAVAGDHALQRTEGVPHLPEVLCHVFLQVSAAAQAQHHNVSMAQ</sequence>
<feature type="compositionally biased region" description="Basic and acidic residues" evidence="1">
    <location>
        <begin position="23"/>
        <end position="48"/>
    </location>
</feature>
<dbReference type="AlphaFoldDB" id="Q606S2"/>
<name>Q606S2_METCA</name>
<gene>
    <name evidence="2" type="ordered locus">MCA1943</name>
</gene>
<feature type="region of interest" description="Disordered" evidence="1">
    <location>
        <begin position="13"/>
        <end position="63"/>
    </location>
</feature>
<accession>Q606S2</accession>
<organism evidence="2 3">
    <name type="scientific">Methylococcus capsulatus (strain ATCC 33009 / NCIMB 11132 / Bath)</name>
    <dbReference type="NCBI Taxonomy" id="243233"/>
    <lineage>
        <taxon>Bacteria</taxon>
        <taxon>Pseudomonadati</taxon>
        <taxon>Pseudomonadota</taxon>
        <taxon>Gammaproteobacteria</taxon>
        <taxon>Methylococcales</taxon>
        <taxon>Methylococcaceae</taxon>
        <taxon>Methylococcus</taxon>
    </lineage>
</organism>
<proteinExistence type="predicted"/>